<gene>
    <name evidence="1" type="ORF">DB43_DS00370</name>
</gene>
<dbReference type="Proteomes" id="UP000031307">
    <property type="component" value="Unassembled WGS sequence"/>
</dbReference>
<dbReference type="Gene3D" id="3.30.110.170">
    <property type="entry name" value="Protein of unknown function (DUF541), domain 1"/>
    <property type="match status" value="1"/>
</dbReference>
<comment type="caution">
    <text evidence="1">The sequence shown here is derived from an EMBL/GenBank/DDBJ whole genome shotgun (WGS) entry which is preliminary data.</text>
</comment>
<dbReference type="EMBL" id="JSAM01000013">
    <property type="protein sequence ID" value="KIA78610.1"/>
    <property type="molecule type" value="Genomic_DNA"/>
</dbReference>
<accession>A0A0C1CCM5</accession>
<dbReference type="InterPro" id="IPR052022">
    <property type="entry name" value="26kDa_periplasmic_antigen"/>
</dbReference>
<reference evidence="1 2" key="1">
    <citation type="journal article" date="2014" name="Mol. Biol. Evol.">
        <title>Massive expansion of Ubiquitination-related gene families within the Chlamydiae.</title>
        <authorList>
            <person name="Domman D."/>
            <person name="Collingro A."/>
            <person name="Lagkouvardos I."/>
            <person name="Gehre L."/>
            <person name="Weinmaier T."/>
            <person name="Rattei T."/>
            <person name="Subtil A."/>
            <person name="Horn M."/>
        </authorList>
    </citation>
    <scope>NUCLEOTIDE SEQUENCE [LARGE SCALE GENOMIC DNA]</scope>
    <source>
        <strain evidence="1 2">OEW1</strain>
    </source>
</reference>
<dbReference type="Pfam" id="PF04402">
    <property type="entry name" value="SIMPL"/>
    <property type="match status" value="1"/>
</dbReference>
<dbReference type="PATRIC" id="fig|83552.4.peg.210"/>
<sequence length="244" mass="26588">MKRQNQENMEKIMRFLNYAIAAFLTFGMAQTGISKENEPAKLMVNGEARLHKPAEKMMVRISVVTQDANSEKAVSDNNVKMQKVIEALKGVGLTQDEYKTGQFNIHPRYSDQTIKGYEVINSLSVSTEKLKLAGDLIAAANRAGVNSIDSIQFTVKDVRAYRAEALQTAAANAMADAQTLAQATGVKLVRVLELNSGSAGESFPTPRYNILSTKSFAGDSTPIEAGNVEIVANVFMIYEISSTL</sequence>
<evidence type="ECO:0008006" key="3">
    <source>
        <dbReference type="Google" id="ProtNLM"/>
    </source>
</evidence>
<dbReference type="AlphaFoldDB" id="A0A0C1CCM5"/>
<proteinExistence type="predicted"/>
<evidence type="ECO:0000313" key="2">
    <source>
        <dbReference type="Proteomes" id="UP000031307"/>
    </source>
</evidence>
<organism evidence="1 2">
    <name type="scientific">Parachlamydia acanthamoebae</name>
    <dbReference type="NCBI Taxonomy" id="83552"/>
    <lineage>
        <taxon>Bacteria</taxon>
        <taxon>Pseudomonadati</taxon>
        <taxon>Chlamydiota</taxon>
        <taxon>Chlamydiia</taxon>
        <taxon>Parachlamydiales</taxon>
        <taxon>Parachlamydiaceae</taxon>
        <taxon>Parachlamydia</taxon>
    </lineage>
</organism>
<dbReference type="PANTHER" id="PTHR34387:SF2">
    <property type="entry name" value="SLR1258 PROTEIN"/>
    <property type="match status" value="1"/>
</dbReference>
<protein>
    <recommendedName>
        <fullName evidence="3">26 kDa periplasmic immunogenic protein</fullName>
    </recommendedName>
</protein>
<dbReference type="Gene3D" id="3.30.70.2970">
    <property type="entry name" value="Protein of unknown function (DUF541), domain 2"/>
    <property type="match status" value="1"/>
</dbReference>
<evidence type="ECO:0000313" key="1">
    <source>
        <dbReference type="EMBL" id="KIA78610.1"/>
    </source>
</evidence>
<dbReference type="InterPro" id="IPR007497">
    <property type="entry name" value="SIMPL/DUF541"/>
</dbReference>
<name>A0A0C1CCM5_9BACT</name>
<dbReference type="PANTHER" id="PTHR34387">
    <property type="entry name" value="SLR1258 PROTEIN"/>
    <property type="match status" value="1"/>
</dbReference>
<dbReference type="GO" id="GO:0006974">
    <property type="term" value="P:DNA damage response"/>
    <property type="evidence" value="ECO:0007669"/>
    <property type="project" value="TreeGrafter"/>
</dbReference>